<name>A0A143HPX4_MICTH</name>
<sequence>MFPIDCINLARMPVSGLTETVTALPKVSINSPKGPSSSLVRYFGVLFALTENNAFSPVAGKAR</sequence>
<keyword evidence="2" id="KW-1185">Reference proteome</keyword>
<organism evidence="1 2">
    <name type="scientific">Microbulbifer thermotolerans</name>
    <dbReference type="NCBI Taxonomy" id="252514"/>
    <lineage>
        <taxon>Bacteria</taxon>
        <taxon>Pseudomonadati</taxon>
        <taxon>Pseudomonadota</taxon>
        <taxon>Gammaproteobacteria</taxon>
        <taxon>Cellvibrionales</taxon>
        <taxon>Microbulbiferaceae</taxon>
        <taxon>Microbulbifer</taxon>
    </lineage>
</organism>
<dbReference type="EMBL" id="CP014864">
    <property type="protein sequence ID" value="AMX03769.1"/>
    <property type="molecule type" value="Genomic_DNA"/>
</dbReference>
<dbReference type="STRING" id="252514.A3224_15285"/>
<proteinExistence type="predicted"/>
<dbReference type="KEGG" id="mthd:A3224_15285"/>
<dbReference type="AlphaFoldDB" id="A0A143HPX4"/>
<dbReference type="Proteomes" id="UP000076077">
    <property type="component" value="Chromosome"/>
</dbReference>
<gene>
    <name evidence="1" type="ORF">A3224_15285</name>
</gene>
<accession>A0A143HPX4</accession>
<dbReference type="RefSeq" id="WP_067156606.1">
    <property type="nucleotide sequence ID" value="NZ_JAPHQE010000003.1"/>
</dbReference>
<protein>
    <submittedName>
        <fullName evidence="1">Uncharacterized protein</fullName>
    </submittedName>
</protein>
<evidence type="ECO:0000313" key="1">
    <source>
        <dbReference type="EMBL" id="AMX03769.1"/>
    </source>
</evidence>
<reference evidence="2" key="1">
    <citation type="submission" date="2016-03" db="EMBL/GenBank/DDBJ databases">
        <authorList>
            <person name="Lee Y.-S."/>
            <person name="Choi Y.-L."/>
        </authorList>
    </citation>
    <scope>NUCLEOTIDE SEQUENCE [LARGE SCALE GENOMIC DNA]</scope>
    <source>
        <strain evidence="2">DAU221</strain>
    </source>
</reference>
<evidence type="ECO:0000313" key="2">
    <source>
        <dbReference type="Proteomes" id="UP000076077"/>
    </source>
</evidence>